<evidence type="ECO:0000256" key="4">
    <source>
        <dbReference type="ARBA" id="ARBA00023002"/>
    </source>
</evidence>
<dbReference type="GO" id="GO:0019646">
    <property type="term" value="P:aerobic electron transport chain"/>
    <property type="evidence" value="ECO:0007669"/>
    <property type="project" value="TreeGrafter"/>
</dbReference>
<comment type="cofactor">
    <cofactor evidence="1">
        <name>FAD</name>
        <dbReference type="ChEBI" id="CHEBI:57692"/>
    </cofactor>
</comment>
<dbReference type="PANTHER" id="PTHR42913:SF4">
    <property type="entry name" value="ALTERNATIVE NAD(P)H-UBIQUINONE OXIDOREDUCTASE C1, CHLOROPLASTIC_MITOCHONDRIAL"/>
    <property type="match status" value="1"/>
</dbReference>
<keyword evidence="3" id="KW-0274">FAD</keyword>
<keyword evidence="4" id="KW-0560">Oxidoreductase</keyword>
<reference evidence="5" key="2">
    <citation type="submission" date="2023-02" db="EMBL/GenBank/DDBJ databases">
        <authorList>
            <person name="Swenson N.G."/>
            <person name="Wegrzyn J.L."/>
            <person name="Mcevoy S.L."/>
        </authorList>
    </citation>
    <scope>NUCLEOTIDE SEQUENCE</scope>
    <source>
        <strain evidence="5">91603</strain>
        <tissue evidence="5">Leaf</tissue>
    </source>
</reference>
<dbReference type="GO" id="GO:0042372">
    <property type="term" value="P:phylloquinone biosynthetic process"/>
    <property type="evidence" value="ECO:0007669"/>
    <property type="project" value="TreeGrafter"/>
</dbReference>
<dbReference type="InterPro" id="IPR051169">
    <property type="entry name" value="NADH-Q_oxidoreductase"/>
</dbReference>
<proteinExistence type="predicted"/>
<evidence type="ECO:0000256" key="1">
    <source>
        <dbReference type="ARBA" id="ARBA00001974"/>
    </source>
</evidence>
<dbReference type="GO" id="GO:0003955">
    <property type="term" value="F:NAD(P)H dehydrogenase (quinone) activity"/>
    <property type="evidence" value="ECO:0007669"/>
    <property type="project" value="TreeGrafter"/>
</dbReference>
<name>A0AAD5J347_ACENE</name>
<dbReference type="EMBL" id="JAJSOW010000100">
    <property type="protein sequence ID" value="KAI9185260.1"/>
    <property type="molecule type" value="Genomic_DNA"/>
</dbReference>
<reference evidence="5" key="1">
    <citation type="journal article" date="2022" name="Plant J.">
        <title>Strategies of tolerance reflected in two North American maple genomes.</title>
        <authorList>
            <person name="McEvoy S.L."/>
            <person name="Sezen U.U."/>
            <person name="Trouern-Trend A."/>
            <person name="McMahon S.M."/>
            <person name="Schaberg P.G."/>
            <person name="Yang J."/>
            <person name="Wegrzyn J.L."/>
            <person name="Swenson N.G."/>
        </authorList>
    </citation>
    <scope>NUCLEOTIDE SEQUENCE</scope>
    <source>
        <strain evidence="5">91603</strain>
    </source>
</reference>
<comment type="caution">
    <text evidence="5">The sequence shown here is derived from an EMBL/GenBank/DDBJ whole genome shotgun (WGS) entry which is preliminary data.</text>
</comment>
<gene>
    <name evidence="5" type="ORF">LWI28_005695</name>
</gene>
<protein>
    <submittedName>
        <fullName evidence="5">Uncharacterized protein</fullName>
    </submittedName>
</protein>
<accession>A0AAD5J347</accession>
<organism evidence="5 6">
    <name type="scientific">Acer negundo</name>
    <name type="common">Box elder</name>
    <dbReference type="NCBI Taxonomy" id="4023"/>
    <lineage>
        <taxon>Eukaryota</taxon>
        <taxon>Viridiplantae</taxon>
        <taxon>Streptophyta</taxon>
        <taxon>Embryophyta</taxon>
        <taxon>Tracheophyta</taxon>
        <taxon>Spermatophyta</taxon>
        <taxon>Magnoliopsida</taxon>
        <taxon>eudicotyledons</taxon>
        <taxon>Gunneridae</taxon>
        <taxon>Pentapetalae</taxon>
        <taxon>rosids</taxon>
        <taxon>malvids</taxon>
        <taxon>Sapindales</taxon>
        <taxon>Sapindaceae</taxon>
        <taxon>Hippocastanoideae</taxon>
        <taxon>Acereae</taxon>
        <taxon>Acer</taxon>
    </lineage>
</organism>
<sequence>MYPAVLLPTAPLVSSSPSSVSHIANVGLSLGSSRPTDTPPLTPAKSQTSLPAKLSTPAYGTLSFEILFLVMTLRVRKPSAEIVLDDQEEDVSLSKIRLRRWRMAFRAIFFTRVLVSLTRKVLDHNNGLLHHSLSYVAIDVNLGAAPLETQYFPEADKEMIIMALRVRKPSEEISLDDQEEDVSLLKIRQQRWRIAFRAIYFTSVLSSLTRKVLDHSNRLLRHSLSHLVIDIGNENPVMSTLRVKKPSAEIVLDDQEEDVSLSNIRQRRWRMAFRAIYFIRVLVSLTRKVLDHNKKLMRHSLSYVAIDVNPGISGGSKLFNSSSKTFNFSSLKSCRGSGLGIVDLASTGSSNGGFVYLSESETPPQTYVWLDNKKPHVCILGGGFGGLYTALRLESLVWPDHKRPQTSEIGGEIGGGADFVDFMLGFGGGLTGAISGLGGGAVRFRFLSLRFDIVAFAATVAGGRRMMMIMIMDGDGNGGVGEG</sequence>
<dbReference type="AlphaFoldDB" id="A0AAD5J347"/>
<dbReference type="Proteomes" id="UP001064489">
    <property type="component" value="Chromosome 3"/>
</dbReference>
<dbReference type="GO" id="GO:0009507">
    <property type="term" value="C:chloroplast"/>
    <property type="evidence" value="ECO:0007669"/>
    <property type="project" value="TreeGrafter"/>
</dbReference>
<keyword evidence="2" id="KW-0285">Flavoprotein</keyword>
<evidence type="ECO:0000256" key="2">
    <source>
        <dbReference type="ARBA" id="ARBA00022630"/>
    </source>
</evidence>
<keyword evidence="6" id="KW-1185">Reference proteome</keyword>
<dbReference type="PANTHER" id="PTHR42913">
    <property type="entry name" value="APOPTOSIS-INDUCING FACTOR 1"/>
    <property type="match status" value="1"/>
</dbReference>
<evidence type="ECO:0000256" key="3">
    <source>
        <dbReference type="ARBA" id="ARBA00022827"/>
    </source>
</evidence>
<evidence type="ECO:0000313" key="6">
    <source>
        <dbReference type="Proteomes" id="UP001064489"/>
    </source>
</evidence>
<evidence type="ECO:0000313" key="5">
    <source>
        <dbReference type="EMBL" id="KAI9185260.1"/>
    </source>
</evidence>